<proteinExistence type="predicted"/>
<organism evidence="3 4">
    <name type="scientific">Streptomyces smyrnaeus</name>
    <dbReference type="NCBI Taxonomy" id="1387713"/>
    <lineage>
        <taxon>Bacteria</taxon>
        <taxon>Bacillati</taxon>
        <taxon>Actinomycetota</taxon>
        <taxon>Actinomycetes</taxon>
        <taxon>Kitasatosporales</taxon>
        <taxon>Streptomycetaceae</taxon>
        <taxon>Streptomyces</taxon>
    </lineage>
</organism>
<keyword evidence="4" id="KW-1185">Reference proteome</keyword>
<dbReference type="GeneID" id="96258942"/>
<protein>
    <recommendedName>
        <fullName evidence="5">LPXTG cell wall anchor domain-containing protein</fullName>
    </recommendedName>
</protein>
<dbReference type="Proteomes" id="UP000721954">
    <property type="component" value="Unassembled WGS sequence"/>
</dbReference>
<evidence type="ECO:0008006" key="5">
    <source>
        <dbReference type="Google" id="ProtNLM"/>
    </source>
</evidence>
<evidence type="ECO:0000313" key="4">
    <source>
        <dbReference type="Proteomes" id="UP000721954"/>
    </source>
</evidence>
<accession>A0ABS3XTK1</accession>
<feature type="region of interest" description="Disordered" evidence="1">
    <location>
        <begin position="1"/>
        <end position="29"/>
    </location>
</feature>
<name>A0ABS3XTK1_9ACTN</name>
<gene>
    <name evidence="3" type="ORF">JW613_10020</name>
</gene>
<keyword evidence="2" id="KW-0812">Transmembrane</keyword>
<keyword evidence="2" id="KW-0472">Membrane</keyword>
<evidence type="ECO:0000313" key="3">
    <source>
        <dbReference type="EMBL" id="MBO8198640.1"/>
    </source>
</evidence>
<feature type="transmembrane region" description="Helical" evidence="2">
    <location>
        <begin position="31"/>
        <end position="50"/>
    </location>
</feature>
<comment type="caution">
    <text evidence="3">The sequence shown here is derived from an EMBL/GenBank/DDBJ whole genome shotgun (WGS) entry which is preliminary data.</text>
</comment>
<evidence type="ECO:0000256" key="1">
    <source>
        <dbReference type="SAM" id="MobiDB-lite"/>
    </source>
</evidence>
<dbReference type="RefSeq" id="WP_185016833.1">
    <property type="nucleotide sequence ID" value="NZ_JAFFZM010000005.1"/>
</dbReference>
<sequence>MTLPSTAHATLLTLASGGEHGEGGQHESLSPYLTGGGALLALMLLLWITTRFNRDR</sequence>
<keyword evidence="2" id="KW-1133">Transmembrane helix</keyword>
<dbReference type="EMBL" id="JAFFZM010000005">
    <property type="protein sequence ID" value="MBO8198640.1"/>
    <property type="molecule type" value="Genomic_DNA"/>
</dbReference>
<evidence type="ECO:0000256" key="2">
    <source>
        <dbReference type="SAM" id="Phobius"/>
    </source>
</evidence>
<reference evidence="3 4" key="1">
    <citation type="submission" date="2021-02" db="EMBL/GenBank/DDBJ databases">
        <title>Streptomyces spirodelae sp. nov., isolated from duckweed.</title>
        <authorList>
            <person name="Saimee Y."/>
            <person name="Duangmal K."/>
        </authorList>
    </citation>
    <scope>NUCLEOTIDE SEQUENCE [LARGE SCALE GENOMIC DNA]</scope>
    <source>
        <strain evidence="3 4">DSM 42105</strain>
    </source>
</reference>